<feature type="transmembrane region" description="Helical" evidence="5">
    <location>
        <begin position="62"/>
        <end position="81"/>
    </location>
</feature>
<sequence>MAEVKAAQPGYGAPAPAPAPAENQYVQQTPPWVVVVRGFQALFAFIILAMCGYLIHGKAMDANVFALVVGLMTWVVVAYALVSEKILGARSLYNIWAVLSLDLLMAIFWLSSMGANAAQRASFIYSVNVDYCYNDGSTVNSNHCVVSKRDLQKRAAVAGPVALAVMSAIAGLSALVMLLFIATLVFHGHTFRMYHQTKKSTPSD</sequence>
<evidence type="ECO:0000256" key="5">
    <source>
        <dbReference type="SAM" id="Phobius"/>
    </source>
</evidence>
<dbReference type="InterPro" id="IPR008253">
    <property type="entry name" value="Marvel"/>
</dbReference>
<comment type="subcellular location">
    <subcellularLocation>
        <location evidence="1">Membrane</location>
        <topology evidence="1">Multi-pass membrane protein</topology>
    </subcellularLocation>
</comment>
<dbReference type="PANTHER" id="PTHR37451:SF4">
    <property type="entry name" value="MARVEL DOMAIN-CONTAINING PROTEIN"/>
    <property type="match status" value="1"/>
</dbReference>
<organism evidence="7 8">
    <name type="scientific">Immersiella caudata</name>
    <dbReference type="NCBI Taxonomy" id="314043"/>
    <lineage>
        <taxon>Eukaryota</taxon>
        <taxon>Fungi</taxon>
        <taxon>Dikarya</taxon>
        <taxon>Ascomycota</taxon>
        <taxon>Pezizomycotina</taxon>
        <taxon>Sordariomycetes</taxon>
        <taxon>Sordariomycetidae</taxon>
        <taxon>Sordariales</taxon>
        <taxon>Lasiosphaeriaceae</taxon>
        <taxon>Immersiella</taxon>
    </lineage>
</organism>
<dbReference type="EMBL" id="JAULSU010000005">
    <property type="protein sequence ID" value="KAK0616956.1"/>
    <property type="molecule type" value="Genomic_DNA"/>
</dbReference>
<feature type="transmembrane region" description="Helical" evidence="5">
    <location>
        <begin position="32"/>
        <end position="55"/>
    </location>
</feature>
<accession>A0AA40BX36</accession>
<reference evidence="7" key="1">
    <citation type="submission" date="2023-06" db="EMBL/GenBank/DDBJ databases">
        <title>Genome-scale phylogeny and comparative genomics of the fungal order Sordariales.</title>
        <authorList>
            <consortium name="Lawrence Berkeley National Laboratory"/>
            <person name="Hensen N."/>
            <person name="Bonometti L."/>
            <person name="Westerberg I."/>
            <person name="Brannstrom I.O."/>
            <person name="Guillou S."/>
            <person name="Cros-Aarteil S."/>
            <person name="Calhoun S."/>
            <person name="Haridas S."/>
            <person name="Kuo A."/>
            <person name="Mondo S."/>
            <person name="Pangilinan J."/>
            <person name="Riley R."/>
            <person name="Labutti K."/>
            <person name="Andreopoulos B."/>
            <person name="Lipzen A."/>
            <person name="Chen C."/>
            <person name="Yanf M."/>
            <person name="Daum C."/>
            <person name="Ng V."/>
            <person name="Clum A."/>
            <person name="Steindorff A."/>
            <person name="Ohm R."/>
            <person name="Martin F."/>
            <person name="Silar P."/>
            <person name="Natvig D."/>
            <person name="Lalanne C."/>
            <person name="Gautier V."/>
            <person name="Ament-Velasquez S.L."/>
            <person name="Kruys A."/>
            <person name="Hutchinson M.I."/>
            <person name="Powell A.J."/>
            <person name="Barry K."/>
            <person name="Miller A.N."/>
            <person name="Grigoriev I.V."/>
            <person name="Debuchy R."/>
            <person name="Gladieux P."/>
            <person name="Thoren M.H."/>
            <person name="Johannesson H."/>
        </authorList>
    </citation>
    <scope>NUCLEOTIDE SEQUENCE</scope>
    <source>
        <strain evidence="7">CBS 606.72</strain>
    </source>
</reference>
<evidence type="ECO:0000256" key="3">
    <source>
        <dbReference type="ARBA" id="ARBA00022989"/>
    </source>
</evidence>
<dbReference type="Proteomes" id="UP001175000">
    <property type="component" value="Unassembled WGS sequence"/>
</dbReference>
<evidence type="ECO:0000313" key="8">
    <source>
        <dbReference type="Proteomes" id="UP001175000"/>
    </source>
</evidence>
<keyword evidence="4 5" id="KW-0472">Membrane</keyword>
<proteinExistence type="predicted"/>
<keyword evidence="8" id="KW-1185">Reference proteome</keyword>
<evidence type="ECO:0000259" key="6">
    <source>
        <dbReference type="Pfam" id="PF01284"/>
    </source>
</evidence>
<evidence type="ECO:0000256" key="1">
    <source>
        <dbReference type="ARBA" id="ARBA00004141"/>
    </source>
</evidence>
<evidence type="ECO:0000313" key="7">
    <source>
        <dbReference type="EMBL" id="KAK0616956.1"/>
    </source>
</evidence>
<feature type="transmembrane region" description="Helical" evidence="5">
    <location>
        <begin position="93"/>
        <end position="110"/>
    </location>
</feature>
<keyword evidence="2 5" id="KW-0812">Transmembrane</keyword>
<dbReference type="PANTHER" id="PTHR37451">
    <property type="entry name" value="MARVEL DOMAIN"/>
    <property type="match status" value="1"/>
</dbReference>
<evidence type="ECO:0000256" key="4">
    <source>
        <dbReference type="ARBA" id="ARBA00023136"/>
    </source>
</evidence>
<name>A0AA40BX36_9PEZI</name>
<dbReference type="Pfam" id="PF01284">
    <property type="entry name" value="MARVEL"/>
    <property type="match status" value="1"/>
</dbReference>
<dbReference type="GO" id="GO:0016020">
    <property type="term" value="C:membrane"/>
    <property type="evidence" value="ECO:0007669"/>
    <property type="project" value="UniProtKB-SubCell"/>
</dbReference>
<protein>
    <recommendedName>
        <fullName evidence="6">MARVEL domain-containing protein</fullName>
    </recommendedName>
</protein>
<gene>
    <name evidence="7" type="ORF">B0T14DRAFT_254781</name>
</gene>
<evidence type="ECO:0000256" key="2">
    <source>
        <dbReference type="ARBA" id="ARBA00022692"/>
    </source>
</evidence>
<keyword evidence="3 5" id="KW-1133">Transmembrane helix</keyword>
<dbReference type="AlphaFoldDB" id="A0AA40BX36"/>
<feature type="transmembrane region" description="Helical" evidence="5">
    <location>
        <begin position="157"/>
        <end position="186"/>
    </location>
</feature>
<feature type="domain" description="MARVEL" evidence="6">
    <location>
        <begin position="34"/>
        <end position="136"/>
    </location>
</feature>
<comment type="caution">
    <text evidence="7">The sequence shown here is derived from an EMBL/GenBank/DDBJ whole genome shotgun (WGS) entry which is preliminary data.</text>
</comment>